<proteinExistence type="predicted"/>
<organism evidence="1 2">
    <name type="scientific">Aspergillus melleus</name>
    <dbReference type="NCBI Taxonomy" id="138277"/>
    <lineage>
        <taxon>Eukaryota</taxon>
        <taxon>Fungi</taxon>
        <taxon>Dikarya</taxon>
        <taxon>Ascomycota</taxon>
        <taxon>Pezizomycotina</taxon>
        <taxon>Eurotiomycetes</taxon>
        <taxon>Eurotiomycetidae</taxon>
        <taxon>Eurotiales</taxon>
        <taxon>Aspergillaceae</taxon>
        <taxon>Aspergillus</taxon>
        <taxon>Aspergillus subgen. Circumdati</taxon>
    </lineage>
</organism>
<gene>
    <name evidence="1" type="ORF">N8T08_008574</name>
</gene>
<name>A0ACC3BDF7_9EURO</name>
<evidence type="ECO:0000313" key="2">
    <source>
        <dbReference type="Proteomes" id="UP001177260"/>
    </source>
</evidence>
<sequence length="405" mass="44668">MVQFHSASVCAVLMLSIGALAADNWPYQTFITASWRVPKLSINETGDATPVGPTIYDGNGDLVYQGSHANASGFRVQNVSGQGMITFWSGQYVDPGYGYGTVHILDNAYNELYTITLKGNYITPDGQAKLSYLDVHGHFVTPWDTILVPVVNITEYDLSVVGGQPDHYVANYLFYEIEGINGGDFELDQVNFSWQHDARLHDETDESLSLSLFSNADNNRESDGESTAMILHVDLINRKVSAIRQVSDPDDLIQSKGEGSVQLLDPATSHSHLLVGYGDVPELKEYNGDGDVLSAQFGHSGYIGSSSVSKSQWRATPFWKPTVKAKKLSDFAFDVYMSWNGATEYDNWAIYSVPSQGSDETTLIQSHKRDGFETRVSIRVTDFSFIRVKARRGQVSLGVSDAIEL</sequence>
<evidence type="ECO:0000313" key="1">
    <source>
        <dbReference type="EMBL" id="KAK1148689.1"/>
    </source>
</evidence>
<dbReference type="Proteomes" id="UP001177260">
    <property type="component" value="Unassembled WGS sequence"/>
</dbReference>
<keyword evidence="2" id="KW-1185">Reference proteome</keyword>
<protein>
    <submittedName>
        <fullName evidence="1">Uncharacterized protein</fullName>
    </submittedName>
</protein>
<accession>A0ACC3BDF7</accession>
<comment type="caution">
    <text evidence="1">The sequence shown here is derived from an EMBL/GenBank/DDBJ whole genome shotgun (WGS) entry which is preliminary data.</text>
</comment>
<dbReference type="EMBL" id="JAOPJF010000006">
    <property type="protein sequence ID" value="KAK1148689.1"/>
    <property type="molecule type" value="Genomic_DNA"/>
</dbReference>
<reference evidence="1 2" key="1">
    <citation type="journal article" date="2023" name="ACS Omega">
        <title>Identification of the Neoaspergillic Acid Biosynthesis Gene Cluster by Establishing an In Vitro CRISPR-Ribonucleoprotein Genetic System in Aspergillus melleus.</title>
        <authorList>
            <person name="Yuan B."/>
            <person name="Grau M.F."/>
            <person name="Murata R.M."/>
            <person name="Torok T."/>
            <person name="Venkateswaran K."/>
            <person name="Stajich J.E."/>
            <person name="Wang C.C.C."/>
        </authorList>
    </citation>
    <scope>NUCLEOTIDE SEQUENCE [LARGE SCALE GENOMIC DNA]</scope>
    <source>
        <strain evidence="1 2">IMV 1140</strain>
    </source>
</reference>